<name>A0A8W7P1U3_ANOCL</name>
<reference evidence="1" key="1">
    <citation type="submission" date="2022-08" db="UniProtKB">
        <authorList>
            <consortium name="EnsemblMetazoa"/>
        </authorList>
    </citation>
    <scope>IDENTIFICATION</scope>
</reference>
<evidence type="ECO:0000313" key="1">
    <source>
        <dbReference type="EnsemblMetazoa" id="ACOM023498-PA.1"/>
    </source>
</evidence>
<dbReference type="EnsemblMetazoa" id="ACOM023498-RA">
    <property type="protein sequence ID" value="ACOM023498-PA.1"/>
    <property type="gene ID" value="ACOM023498"/>
</dbReference>
<organism evidence="1">
    <name type="scientific">Anopheles coluzzii</name>
    <name type="common">African malaria mosquito</name>
    <dbReference type="NCBI Taxonomy" id="1518534"/>
    <lineage>
        <taxon>Eukaryota</taxon>
        <taxon>Metazoa</taxon>
        <taxon>Ecdysozoa</taxon>
        <taxon>Arthropoda</taxon>
        <taxon>Hexapoda</taxon>
        <taxon>Insecta</taxon>
        <taxon>Pterygota</taxon>
        <taxon>Neoptera</taxon>
        <taxon>Endopterygota</taxon>
        <taxon>Diptera</taxon>
        <taxon>Nematocera</taxon>
        <taxon>Culicoidea</taxon>
        <taxon>Culicidae</taxon>
        <taxon>Anophelinae</taxon>
        <taxon>Anopheles</taxon>
    </lineage>
</organism>
<proteinExistence type="predicted"/>
<dbReference type="Proteomes" id="UP000075882">
    <property type="component" value="Unassembled WGS sequence"/>
</dbReference>
<protein>
    <submittedName>
        <fullName evidence="1">Uncharacterized protein</fullName>
    </submittedName>
</protein>
<sequence length="120" mass="13834">MKVVREQWAERMQACTCRLDMPASHCAILRTSSQLTALSYKTTVIMIEYGENHSPQLVIERGEKIDITLLSGMYHHFGDSFVHDFTTRNEIDLTECLRRNVRVEVMHNLLYLLLVGQHAG</sequence>
<dbReference type="AlphaFoldDB" id="A0A8W7P1U3"/>
<accession>A0A8W7P1U3</accession>